<dbReference type="SMART" id="SM01349">
    <property type="entry name" value="TOG"/>
    <property type="match status" value="1"/>
</dbReference>
<feature type="compositionally biased region" description="Polar residues" evidence="2">
    <location>
        <begin position="273"/>
        <end position="282"/>
    </location>
</feature>
<feature type="region of interest" description="Disordered" evidence="2">
    <location>
        <begin position="121"/>
        <end position="158"/>
    </location>
</feature>
<dbReference type="OrthoDB" id="63891at2759"/>
<dbReference type="EMBL" id="KZ308621">
    <property type="protein sequence ID" value="KAG8232472.1"/>
    <property type="molecule type" value="Genomic_DNA"/>
</dbReference>
<feature type="region of interest" description="Disordered" evidence="2">
    <location>
        <begin position="1"/>
        <end position="40"/>
    </location>
</feature>
<evidence type="ECO:0000313" key="5">
    <source>
        <dbReference type="Proteomes" id="UP000792457"/>
    </source>
</evidence>
<sequence>MAVAEVAEAGKEAIQSTHPCVPEGSADGEEGKGEVEGEVVGEKGEVMGEAAVEVGEAVGEVLGGEVEAVEEVKEMVEGSVEAVIGGSEDGVKGDTVEEEVVSAGEGGGGEDVGAVVEEGERVVEEGSGNETEKKEGDEEASTVIEDEPDGSQPKSNCGGVADANTIAVPIDLSAGLLTVEIDDPNSSAPRLSPPPRPNQLNCTPAEEFPMSASFTIPNMHGKGTESSSISTSSVPPGVYSSKNHAKHQRLSLQHRENRRSMPPRNGFHKHSMPSLSSAPNVHSVRSSSMSTALFPETLPPLKNPKESMKQAFQSMDDPDWEVAMKGLEILVRLIRHHPSYVHAELTRVIATLGRQIRNLRSQVARAACQASGELALPRVSPSSPSSITSDGSTCASSLLKRALEADLEEVAAPLLHRSADTNRFLRDDCVAALDRFVAGVGPSRVVGPILSKGVTHQNALVRTVTARLLAAIVAKLGADRVMTQLNKDVRAKVLRAGANLLMEGSLQTRTFAKQVFRSLASHENFDRALTQAVPTQVLRNIHKTLLAIKKESIASNGVDPTWNG</sequence>
<dbReference type="PANTHER" id="PTHR21567:SF87">
    <property type="entry name" value="CRESCERIN-LIKE PROTEIN CHE-12"/>
    <property type="match status" value="1"/>
</dbReference>
<keyword evidence="5" id="KW-1185">Reference proteome</keyword>
<dbReference type="InterPro" id="IPR011989">
    <property type="entry name" value="ARM-like"/>
</dbReference>
<feature type="compositionally biased region" description="Basic and acidic residues" evidence="2">
    <location>
        <begin position="121"/>
        <end position="136"/>
    </location>
</feature>
<reference evidence="4" key="2">
    <citation type="submission" date="2017-10" db="EMBL/GenBank/DDBJ databases">
        <title>Ladona fulva Genome sequencing and assembly.</title>
        <authorList>
            <person name="Murali S."/>
            <person name="Richards S."/>
            <person name="Bandaranaike D."/>
            <person name="Bellair M."/>
            <person name="Blankenburg K."/>
            <person name="Chao H."/>
            <person name="Dinh H."/>
            <person name="Doddapaneni H."/>
            <person name="Dugan-Rocha S."/>
            <person name="Elkadiri S."/>
            <person name="Gnanaolivu R."/>
            <person name="Hernandez B."/>
            <person name="Skinner E."/>
            <person name="Javaid M."/>
            <person name="Lee S."/>
            <person name="Li M."/>
            <person name="Ming W."/>
            <person name="Munidasa M."/>
            <person name="Muniz J."/>
            <person name="Nguyen L."/>
            <person name="Hughes D."/>
            <person name="Osuji N."/>
            <person name="Pu L.-L."/>
            <person name="Puazo M."/>
            <person name="Qu C."/>
            <person name="Quiroz J."/>
            <person name="Raj R."/>
            <person name="Weissenberger G."/>
            <person name="Xin Y."/>
            <person name="Zou X."/>
            <person name="Han Y."/>
            <person name="Worley K."/>
            <person name="Muzny D."/>
            <person name="Gibbs R."/>
        </authorList>
    </citation>
    <scope>NUCLEOTIDE SEQUENCE</scope>
    <source>
        <strain evidence="4">Sampled in the wild</strain>
    </source>
</reference>
<feature type="coiled-coil region" evidence="1">
    <location>
        <begin position="342"/>
        <end position="369"/>
    </location>
</feature>
<protein>
    <recommendedName>
        <fullName evidence="3">TOG domain-containing protein</fullName>
    </recommendedName>
</protein>
<dbReference type="Gene3D" id="1.25.10.10">
    <property type="entry name" value="Leucine-rich Repeat Variant"/>
    <property type="match status" value="1"/>
</dbReference>
<evidence type="ECO:0000256" key="1">
    <source>
        <dbReference type="SAM" id="Coils"/>
    </source>
</evidence>
<dbReference type="GO" id="GO:0005929">
    <property type="term" value="C:cilium"/>
    <property type="evidence" value="ECO:0007669"/>
    <property type="project" value="TreeGrafter"/>
</dbReference>
<name>A0A8K0KCJ5_LADFU</name>
<feature type="compositionally biased region" description="Acidic residues" evidence="2">
    <location>
        <begin position="137"/>
        <end position="149"/>
    </location>
</feature>
<evidence type="ECO:0000259" key="3">
    <source>
        <dbReference type="SMART" id="SM01349"/>
    </source>
</evidence>
<feature type="region of interest" description="Disordered" evidence="2">
    <location>
        <begin position="221"/>
        <end position="282"/>
    </location>
</feature>
<dbReference type="PANTHER" id="PTHR21567">
    <property type="entry name" value="CLASP"/>
    <property type="match status" value="1"/>
</dbReference>
<keyword evidence="1" id="KW-0175">Coiled coil</keyword>
<accession>A0A8K0KCJ5</accession>
<dbReference type="AlphaFoldDB" id="A0A8K0KCJ5"/>
<organism evidence="4 5">
    <name type="scientific">Ladona fulva</name>
    <name type="common">Scarce chaser dragonfly</name>
    <name type="synonym">Libellula fulva</name>
    <dbReference type="NCBI Taxonomy" id="123851"/>
    <lineage>
        <taxon>Eukaryota</taxon>
        <taxon>Metazoa</taxon>
        <taxon>Ecdysozoa</taxon>
        <taxon>Arthropoda</taxon>
        <taxon>Hexapoda</taxon>
        <taxon>Insecta</taxon>
        <taxon>Pterygota</taxon>
        <taxon>Palaeoptera</taxon>
        <taxon>Odonata</taxon>
        <taxon>Epiprocta</taxon>
        <taxon>Anisoptera</taxon>
        <taxon>Libelluloidea</taxon>
        <taxon>Libellulidae</taxon>
        <taxon>Ladona</taxon>
    </lineage>
</organism>
<evidence type="ECO:0000256" key="2">
    <source>
        <dbReference type="SAM" id="MobiDB-lite"/>
    </source>
</evidence>
<dbReference type="GO" id="GO:0005881">
    <property type="term" value="C:cytoplasmic microtubule"/>
    <property type="evidence" value="ECO:0007669"/>
    <property type="project" value="TreeGrafter"/>
</dbReference>
<proteinExistence type="predicted"/>
<dbReference type="SUPFAM" id="SSF48371">
    <property type="entry name" value="ARM repeat"/>
    <property type="match status" value="1"/>
</dbReference>
<reference evidence="4" key="1">
    <citation type="submission" date="2013-04" db="EMBL/GenBank/DDBJ databases">
        <authorList>
            <person name="Qu J."/>
            <person name="Murali S.C."/>
            <person name="Bandaranaike D."/>
            <person name="Bellair M."/>
            <person name="Blankenburg K."/>
            <person name="Chao H."/>
            <person name="Dinh H."/>
            <person name="Doddapaneni H."/>
            <person name="Downs B."/>
            <person name="Dugan-Rocha S."/>
            <person name="Elkadiri S."/>
            <person name="Gnanaolivu R.D."/>
            <person name="Hernandez B."/>
            <person name="Javaid M."/>
            <person name="Jayaseelan J.C."/>
            <person name="Lee S."/>
            <person name="Li M."/>
            <person name="Ming W."/>
            <person name="Munidasa M."/>
            <person name="Muniz J."/>
            <person name="Nguyen L."/>
            <person name="Ongeri F."/>
            <person name="Osuji N."/>
            <person name="Pu L.-L."/>
            <person name="Puazo M."/>
            <person name="Qu C."/>
            <person name="Quiroz J."/>
            <person name="Raj R."/>
            <person name="Weissenberger G."/>
            <person name="Xin Y."/>
            <person name="Zou X."/>
            <person name="Han Y."/>
            <person name="Richards S."/>
            <person name="Worley K."/>
            <person name="Muzny D."/>
            <person name="Gibbs R."/>
        </authorList>
    </citation>
    <scope>NUCLEOTIDE SEQUENCE</scope>
    <source>
        <strain evidence="4">Sampled in the wild</strain>
    </source>
</reference>
<evidence type="ECO:0000313" key="4">
    <source>
        <dbReference type="EMBL" id="KAG8232472.1"/>
    </source>
</evidence>
<feature type="compositionally biased region" description="Basic and acidic residues" evidence="2">
    <location>
        <begin position="29"/>
        <end position="40"/>
    </location>
</feature>
<dbReference type="InterPro" id="IPR016024">
    <property type="entry name" value="ARM-type_fold"/>
</dbReference>
<comment type="caution">
    <text evidence="4">The sequence shown here is derived from an EMBL/GenBank/DDBJ whole genome shotgun (WGS) entry which is preliminary data.</text>
</comment>
<dbReference type="InterPro" id="IPR034085">
    <property type="entry name" value="TOG"/>
</dbReference>
<feature type="domain" description="TOG" evidence="3">
    <location>
        <begin position="292"/>
        <end position="554"/>
    </location>
</feature>
<gene>
    <name evidence="4" type="ORF">J437_LFUL012704</name>
</gene>
<dbReference type="GO" id="GO:0000226">
    <property type="term" value="P:microtubule cytoskeleton organization"/>
    <property type="evidence" value="ECO:0007669"/>
    <property type="project" value="TreeGrafter"/>
</dbReference>
<dbReference type="GO" id="GO:0008017">
    <property type="term" value="F:microtubule binding"/>
    <property type="evidence" value="ECO:0007669"/>
    <property type="project" value="TreeGrafter"/>
</dbReference>
<dbReference type="Proteomes" id="UP000792457">
    <property type="component" value="Unassembled WGS sequence"/>
</dbReference>